<feature type="chain" id="PRO_5002043826" description="Secreted protein" evidence="1">
    <location>
        <begin position="18"/>
        <end position="88"/>
    </location>
</feature>
<evidence type="ECO:0008006" key="3">
    <source>
        <dbReference type="Google" id="ProtNLM"/>
    </source>
</evidence>
<feature type="signal peptide" evidence="1">
    <location>
        <begin position="1"/>
        <end position="17"/>
    </location>
</feature>
<reference evidence="2" key="2">
    <citation type="journal article" date="2015" name="Data Brief">
        <title>Shoot transcriptome of the giant reed, Arundo donax.</title>
        <authorList>
            <person name="Barrero R.A."/>
            <person name="Guerrero F.D."/>
            <person name="Moolhuijzen P."/>
            <person name="Goolsby J.A."/>
            <person name="Tidwell J."/>
            <person name="Bellgard S.E."/>
            <person name="Bellgard M.I."/>
        </authorList>
    </citation>
    <scope>NUCLEOTIDE SEQUENCE</scope>
    <source>
        <tissue evidence="2">Shoot tissue taken approximately 20 cm above the soil surface</tissue>
    </source>
</reference>
<sequence length="88" mass="9277">MWFILALADALCGAGQSLILVRVASCVGRLVLGLGEVRSYTRARGCDFSAAHVSLFFVEMGTGCCSFVSCVGQASENIRLACSGHVFL</sequence>
<reference evidence="2" key="1">
    <citation type="submission" date="2014-09" db="EMBL/GenBank/DDBJ databases">
        <authorList>
            <person name="Magalhaes I.L.F."/>
            <person name="Oliveira U."/>
            <person name="Santos F.R."/>
            <person name="Vidigal T.H.D.A."/>
            <person name="Brescovit A.D."/>
            <person name="Santos A.J."/>
        </authorList>
    </citation>
    <scope>NUCLEOTIDE SEQUENCE</scope>
    <source>
        <tissue evidence="2">Shoot tissue taken approximately 20 cm above the soil surface</tissue>
    </source>
</reference>
<accession>A0A0A9DX41</accession>
<evidence type="ECO:0000256" key="1">
    <source>
        <dbReference type="SAM" id="SignalP"/>
    </source>
</evidence>
<dbReference type="EMBL" id="GBRH01206627">
    <property type="protein sequence ID" value="JAD91268.1"/>
    <property type="molecule type" value="Transcribed_RNA"/>
</dbReference>
<proteinExistence type="predicted"/>
<keyword evidence="1" id="KW-0732">Signal</keyword>
<name>A0A0A9DX41_ARUDO</name>
<evidence type="ECO:0000313" key="2">
    <source>
        <dbReference type="EMBL" id="JAD91268.1"/>
    </source>
</evidence>
<dbReference type="AlphaFoldDB" id="A0A0A9DX41"/>
<organism evidence="2">
    <name type="scientific">Arundo donax</name>
    <name type="common">Giant reed</name>
    <name type="synonym">Donax arundinaceus</name>
    <dbReference type="NCBI Taxonomy" id="35708"/>
    <lineage>
        <taxon>Eukaryota</taxon>
        <taxon>Viridiplantae</taxon>
        <taxon>Streptophyta</taxon>
        <taxon>Embryophyta</taxon>
        <taxon>Tracheophyta</taxon>
        <taxon>Spermatophyta</taxon>
        <taxon>Magnoliopsida</taxon>
        <taxon>Liliopsida</taxon>
        <taxon>Poales</taxon>
        <taxon>Poaceae</taxon>
        <taxon>PACMAD clade</taxon>
        <taxon>Arundinoideae</taxon>
        <taxon>Arundineae</taxon>
        <taxon>Arundo</taxon>
    </lineage>
</organism>
<protein>
    <recommendedName>
        <fullName evidence="3">Secreted protein</fullName>
    </recommendedName>
</protein>